<accession>C6PMN7</accession>
<evidence type="ECO:0000313" key="2">
    <source>
        <dbReference type="EMBL" id="EET89436.1"/>
    </source>
</evidence>
<proteinExistence type="predicted"/>
<name>C6PMN7_9CLOT</name>
<keyword evidence="1" id="KW-0472">Membrane</keyword>
<evidence type="ECO:0000313" key="3">
    <source>
        <dbReference type="Proteomes" id="UP000004198"/>
    </source>
</evidence>
<feature type="transmembrane region" description="Helical" evidence="1">
    <location>
        <begin position="458"/>
        <end position="478"/>
    </location>
</feature>
<dbReference type="EMBL" id="ACVI01000001">
    <property type="protein sequence ID" value="EET89436.1"/>
    <property type="molecule type" value="Genomic_DNA"/>
</dbReference>
<feature type="transmembrane region" description="Helical" evidence="1">
    <location>
        <begin position="286"/>
        <end position="303"/>
    </location>
</feature>
<dbReference type="STRING" id="536227.Ccar_03160"/>
<organism evidence="2 3">
    <name type="scientific">Clostridium carboxidivorans P7</name>
    <dbReference type="NCBI Taxonomy" id="536227"/>
    <lineage>
        <taxon>Bacteria</taxon>
        <taxon>Bacillati</taxon>
        <taxon>Bacillota</taxon>
        <taxon>Clostridia</taxon>
        <taxon>Eubacteriales</taxon>
        <taxon>Clostridiaceae</taxon>
        <taxon>Clostridium</taxon>
    </lineage>
</organism>
<keyword evidence="1" id="KW-0812">Transmembrane</keyword>
<evidence type="ECO:0000256" key="1">
    <source>
        <dbReference type="SAM" id="Phobius"/>
    </source>
</evidence>
<dbReference type="AlphaFoldDB" id="C6PMN7"/>
<comment type="caution">
    <text evidence="2">The sequence shown here is derived from an EMBL/GenBank/DDBJ whole genome shotgun (WGS) entry which is preliminary data.</text>
</comment>
<feature type="transmembrane region" description="Helical" evidence="1">
    <location>
        <begin position="200"/>
        <end position="218"/>
    </location>
</feature>
<dbReference type="eggNOG" id="COG1277">
    <property type="taxonomic scope" value="Bacteria"/>
</dbReference>
<protein>
    <submittedName>
        <fullName evidence="2">Uncharacterized protein</fullName>
    </submittedName>
</protein>
<feature type="transmembrane region" description="Helical" evidence="1">
    <location>
        <begin position="81"/>
        <end position="101"/>
    </location>
</feature>
<feature type="transmembrane region" description="Helical" evidence="1">
    <location>
        <begin position="514"/>
        <end position="536"/>
    </location>
</feature>
<reference evidence="2 3" key="1">
    <citation type="submission" date="2009-06" db="EMBL/GenBank/DDBJ databases">
        <title>The draft genome of Clostridium carboxidivorans P7.</title>
        <authorList>
            <consortium name="US DOE Joint Genome Institute (JGI-PGF)"/>
            <person name="Lucas S."/>
            <person name="Copeland A."/>
            <person name="Lapidus A."/>
            <person name="Glavina del Rio T."/>
            <person name="Tice H."/>
            <person name="Bruce D."/>
            <person name="Goodwin L."/>
            <person name="Pitluck S."/>
            <person name="Larimer F."/>
            <person name="Land M.L."/>
            <person name="Hauser L."/>
            <person name="Hemme C.L."/>
        </authorList>
    </citation>
    <scope>NUCLEOTIDE SEQUENCE [LARGE SCALE GENOMIC DNA]</scope>
    <source>
        <strain evidence="2 3">P7</strain>
    </source>
</reference>
<keyword evidence="1" id="KW-1133">Transmembrane helix</keyword>
<sequence length="544" mass="62054">MLIFIIPQEKEVETLNSIYGIYYIGISDFLDRIRSKTTLIITLLMMYICYLFFPENNSSFYYTLTYSFEGYFYRGIYNSVWLGWVSTMAFISVVTLIGFYFVRNSIKREKELLIGEITASIGTKSWVFIFGKAFGNLLFLLTQMLVVVAITVLMQFARGESYYLQPIKLLTPFLILAVPACFITAVIAIIFEIIPFLRNSFGNVVYFFTWSGIIIYSIQNRTSTLADVFGMNTAAKIISEQLKHTFKEFANIDSFSLGTSGPLHGNIKTFMMNNVNIGLNILFQRLFWIFIGILLLFLASMFFKSNSLIRTKPSTIANKLTKEAKYIPCKKTVLTEIFENKTYMNNLSILKSNLKIIVVSPSLYWYAAIIFCSIGIFFADGDKLNKFLIPMIWILPVFIWSKLSTVQRTFNMEDYLLTYKNYRNAEPLNSAAAGILFTVFINIAVIIKFLMLHNFLGIFYILIGAFFVNTLGIFIGNIAGNSTAFEITYIILWYLGILNGLTNLDFLGLTPKAAICHIPVIFLAIGIFLTVASVVIKNIRLRSY</sequence>
<feature type="transmembrane region" description="Helical" evidence="1">
    <location>
        <begin position="37"/>
        <end position="53"/>
    </location>
</feature>
<feature type="transmembrane region" description="Helical" evidence="1">
    <location>
        <begin position="484"/>
        <end position="502"/>
    </location>
</feature>
<feature type="transmembrane region" description="Helical" evidence="1">
    <location>
        <begin position="169"/>
        <end position="194"/>
    </location>
</feature>
<feature type="transmembrane region" description="Helical" evidence="1">
    <location>
        <begin position="137"/>
        <end position="157"/>
    </location>
</feature>
<feature type="transmembrane region" description="Helical" evidence="1">
    <location>
        <begin position="387"/>
        <end position="410"/>
    </location>
</feature>
<feature type="transmembrane region" description="Helical" evidence="1">
    <location>
        <begin position="430"/>
        <end position="451"/>
    </location>
</feature>
<gene>
    <name evidence="2" type="ORF">CcarbDRAFT_0025</name>
</gene>
<dbReference type="Proteomes" id="UP000004198">
    <property type="component" value="Unassembled WGS sequence"/>
</dbReference>
<keyword evidence="3" id="KW-1185">Reference proteome</keyword>
<feature type="transmembrane region" description="Helical" evidence="1">
    <location>
        <begin position="363"/>
        <end position="380"/>
    </location>
</feature>